<evidence type="ECO:0000313" key="1">
    <source>
        <dbReference type="EMBL" id="OHT12225.1"/>
    </source>
</evidence>
<reference evidence="1" key="1">
    <citation type="submission" date="2016-10" db="EMBL/GenBank/DDBJ databases">
        <authorList>
            <person name="Benchimol M."/>
            <person name="Almeida L.G."/>
            <person name="Vasconcelos A.T."/>
            <person name="Perreira-Neves A."/>
            <person name="Rosa I.A."/>
            <person name="Tasca T."/>
            <person name="Bogo M.R."/>
            <person name="de Souza W."/>
        </authorList>
    </citation>
    <scope>NUCLEOTIDE SEQUENCE [LARGE SCALE GENOMIC DNA]</scope>
    <source>
        <strain evidence="1">K</strain>
    </source>
</reference>
<sequence length="725" mass="85476">MNGDQSEQGHQFSPRNLQDKSLFQFKAINYQASFEAKQIDFMHLHSEMKMLNMKKPLYRFVSKPNSVNEIIKPFNENIIPLTNENKPKYDRNFGLIDCIKSRYPNIIDADNEDQIVQYFCMSTFPSLFGHFTGKEFISSAFRFLEFFYFDPIIGELVKSYLMHAFYFRNRLFSYLLDVLIMEIDPNNQEPNIEKDADGENDIDDTKERVNAKKSYYQIFLDVLEFSISFLCREHIKILKKIWKDKAVGAIKSFLKETVSLYLNSPIINQSRILSNAINSIIKGIDSSNNELFDIFINTETQFFYEPPPVYQIIYKEGINISISVADSIMIKCITDELTLHANTDTNPSYNNNTNKLSNNNQLKINTNEISKKEFSKLFFQLYSDVKFYYNHANCLKYQPNDANDKQQEMKERNEFLIKLSNSTKGVKDLEIYKDCVNETLKLKIREFIKLININPEEFLSYQLSGFVIPIMKIFTRNRKNITPEIQKHMKIEIRQKVGNSLKTCSFYKTVNEVALKALLDVLAKHNVKNLTTGKYTEQNLLLCDFVGNIAFELFLKCQNIENPTKLKLHGSKDERINWLTKFVDINIPYQVKDRMVDITLLRETFRNLLKMIEFLNIDMKEEFDNQNLRFQGSRILLFNEISKMIYNSFRKCEIIGHLTFKSMFNIENKNILYFLGFFLDACFNVDSYFEHKYWIYPSILQNVCYNFKKMIQMYQFEETPSLPPS</sequence>
<comment type="caution">
    <text evidence="1">The sequence shown here is derived from an EMBL/GenBank/DDBJ whole genome shotgun (WGS) entry which is preliminary data.</text>
</comment>
<proteinExistence type="predicted"/>
<organism evidence="1 2">
    <name type="scientific">Tritrichomonas foetus</name>
    <dbReference type="NCBI Taxonomy" id="1144522"/>
    <lineage>
        <taxon>Eukaryota</taxon>
        <taxon>Metamonada</taxon>
        <taxon>Parabasalia</taxon>
        <taxon>Tritrichomonadida</taxon>
        <taxon>Tritrichomonadidae</taxon>
        <taxon>Tritrichomonas</taxon>
    </lineage>
</organism>
<dbReference type="VEuPathDB" id="TrichDB:TRFO_18026"/>
<dbReference type="Proteomes" id="UP000179807">
    <property type="component" value="Unassembled WGS sequence"/>
</dbReference>
<dbReference type="RefSeq" id="XP_068365361.1">
    <property type="nucleotide sequence ID" value="XM_068499923.1"/>
</dbReference>
<keyword evidence="2" id="KW-1185">Reference proteome</keyword>
<protein>
    <submittedName>
        <fullName evidence="1">Uncharacterized protein</fullName>
    </submittedName>
</protein>
<accession>A0A1J4KLP9</accession>
<dbReference type="GeneID" id="94834627"/>
<dbReference type="AlphaFoldDB" id="A0A1J4KLP9"/>
<dbReference type="EMBL" id="MLAK01000568">
    <property type="protein sequence ID" value="OHT12225.1"/>
    <property type="molecule type" value="Genomic_DNA"/>
</dbReference>
<evidence type="ECO:0000313" key="2">
    <source>
        <dbReference type="Proteomes" id="UP000179807"/>
    </source>
</evidence>
<gene>
    <name evidence="1" type="ORF">TRFO_18026</name>
</gene>
<name>A0A1J4KLP9_9EUKA</name>